<evidence type="ECO:0000313" key="2">
    <source>
        <dbReference type="Proteomes" id="UP001151699"/>
    </source>
</evidence>
<accession>A0A9Q0MRS5</accession>
<comment type="caution">
    <text evidence="1">The sequence shown here is derived from an EMBL/GenBank/DDBJ whole genome shotgun (WGS) entry which is preliminary data.</text>
</comment>
<proteinExistence type="predicted"/>
<name>A0A9Q0MRS5_9DIPT</name>
<dbReference type="InterPro" id="IPR036047">
    <property type="entry name" value="F-box-like_dom_sf"/>
</dbReference>
<dbReference type="InterPro" id="IPR032675">
    <property type="entry name" value="LRR_dom_sf"/>
</dbReference>
<reference evidence="1" key="1">
    <citation type="submission" date="2022-07" db="EMBL/GenBank/DDBJ databases">
        <authorList>
            <person name="Trinca V."/>
            <person name="Uliana J.V.C."/>
            <person name="Torres T.T."/>
            <person name="Ward R.J."/>
            <person name="Monesi N."/>
        </authorList>
    </citation>
    <scope>NUCLEOTIDE SEQUENCE</scope>
    <source>
        <strain evidence="1">HSMRA1968</strain>
        <tissue evidence="1">Whole embryos</tissue>
    </source>
</reference>
<evidence type="ECO:0008006" key="3">
    <source>
        <dbReference type="Google" id="ProtNLM"/>
    </source>
</evidence>
<dbReference type="SUPFAM" id="SSF52047">
    <property type="entry name" value="RNI-like"/>
    <property type="match status" value="1"/>
</dbReference>
<dbReference type="SUPFAM" id="SSF81383">
    <property type="entry name" value="F-box domain"/>
    <property type="match status" value="1"/>
</dbReference>
<dbReference type="Gene3D" id="3.80.10.10">
    <property type="entry name" value="Ribonuclease Inhibitor"/>
    <property type="match status" value="1"/>
</dbReference>
<evidence type="ECO:0000313" key="1">
    <source>
        <dbReference type="EMBL" id="KAJ6636813.1"/>
    </source>
</evidence>
<dbReference type="Proteomes" id="UP001151699">
    <property type="component" value="Chromosome C"/>
</dbReference>
<protein>
    <recommendedName>
        <fullName evidence="3">F-box domain-containing protein</fullName>
    </recommendedName>
</protein>
<dbReference type="Gene3D" id="1.20.1280.50">
    <property type="match status" value="1"/>
</dbReference>
<dbReference type="OrthoDB" id="10414614at2759"/>
<sequence>MDRDSPPLNVLDLNDFVLMQIFSYLTEFEKYFCSKVCQRWTSIALSTFSKTMIFDSQMNEYFLQPSGDRSRLRENLKRSYDIIKALGNHWKHVRISHSLMNLSVTKILKMVKKFCPNMEHLLLQFDTIESNCVLRGLPRNLKRLSLSAECLCKENWLTPLRDCVGIEELTLEFITKKRKILRGDFLENLSNLKVLIFNGCRPSVNGLRKCFRNANMLASLELNCEIVNVVNGLNIILSNLKNLQRLKLQPMQSLRIDRLGLLPKLKFLTLTSWVPNDLNSLLRNLISMNVVERFELDNCQSFIHSDVIYDIHKWTSLIYLQVDYVESFDDRFLRQLAKSGNLNFFHFSGRSRNVTVEEIIHLITKSLYMEKFDFQIYYERSDGYIPDTGNDVERIMEFRKCAQNRIKNICVYNTPISVHCSGSFLLKNEIVIRQTAI</sequence>
<dbReference type="AlphaFoldDB" id="A0A9Q0MRS5"/>
<organism evidence="1 2">
    <name type="scientific">Pseudolycoriella hygida</name>
    <dbReference type="NCBI Taxonomy" id="35572"/>
    <lineage>
        <taxon>Eukaryota</taxon>
        <taxon>Metazoa</taxon>
        <taxon>Ecdysozoa</taxon>
        <taxon>Arthropoda</taxon>
        <taxon>Hexapoda</taxon>
        <taxon>Insecta</taxon>
        <taxon>Pterygota</taxon>
        <taxon>Neoptera</taxon>
        <taxon>Endopterygota</taxon>
        <taxon>Diptera</taxon>
        <taxon>Nematocera</taxon>
        <taxon>Sciaroidea</taxon>
        <taxon>Sciaridae</taxon>
        <taxon>Pseudolycoriella</taxon>
    </lineage>
</organism>
<keyword evidence="2" id="KW-1185">Reference proteome</keyword>
<dbReference type="EMBL" id="WJQU01000004">
    <property type="protein sequence ID" value="KAJ6636813.1"/>
    <property type="molecule type" value="Genomic_DNA"/>
</dbReference>
<gene>
    <name evidence="1" type="ORF">Bhyg_15408</name>
</gene>